<keyword evidence="13" id="KW-1185">Reference proteome</keyword>
<dbReference type="Pfam" id="PF01431">
    <property type="entry name" value="Peptidase_M13"/>
    <property type="match status" value="1"/>
</dbReference>
<evidence type="ECO:0000256" key="9">
    <source>
        <dbReference type="SAM" id="MobiDB-lite"/>
    </source>
</evidence>
<comment type="cofactor">
    <cofactor evidence="1">
        <name>Zn(2+)</name>
        <dbReference type="ChEBI" id="CHEBI:29105"/>
    </cofactor>
</comment>
<evidence type="ECO:0000256" key="6">
    <source>
        <dbReference type="ARBA" id="ARBA00022801"/>
    </source>
</evidence>
<dbReference type="GO" id="GO:0016485">
    <property type="term" value="P:protein processing"/>
    <property type="evidence" value="ECO:0007669"/>
    <property type="project" value="TreeGrafter"/>
</dbReference>
<keyword evidence="10" id="KW-0472">Membrane</keyword>
<evidence type="ECO:0000256" key="2">
    <source>
        <dbReference type="ARBA" id="ARBA00004401"/>
    </source>
</evidence>
<comment type="subcellular location">
    <subcellularLocation>
        <location evidence="2">Cell membrane</location>
        <topology evidence="2">Single-pass type II membrane protein</topology>
    </subcellularLocation>
</comment>
<dbReference type="InterPro" id="IPR018497">
    <property type="entry name" value="Peptidase_M13_C"/>
</dbReference>
<name>A0A6P8Z0V3_THRPL</name>
<dbReference type="Proteomes" id="UP000515158">
    <property type="component" value="Unplaced"/>
</dbReference>
<evidence type="ECO:0000256" key="8">
    <source>
        <dbReference type="ARBA" id="ARBA00023049"/>
    </source>
</evidence>
<feature type="domain" description="Peptidase M13 N-terminal" evidence="12">
    <location>
        <begin position="186"/>
        <end position="573"/>
    </location>
</feature>
<evidence type="ECO:0000256" key="10">
    <source>
        <dbReference type="SAM" id="Phobius"/>
    </source>
</evidence>
<comment type="similarity">
    <text evidence="3">Belongs to the peptidase M13 family.</text>
</comment>
<evidence type="ECO:0000313" key="13">
    <source>
        <dbReference type="Proteomes" id="UP000515158"/>
    </source>
</evidence>
<dbReference type="InterPro" id="IPR024079">
    <property type="entry name" value="MetalloPept_cat_dom_sf"/>
</dbReference>
<dbReference type="InterPro" id="IPR000718">
    <property type="entry name" value="Peptidase_M13"/>
</dbReference>
<keyword evidence="6" id="KW-0378">Hydrolase</keyword>
<dbReference type="SUPFAM" id="SSF55486">
    <property type="entry name" value="Metalloproteases ('zincins'), catalytic domain"/>
    <property type="match status" value="1"/>
</dbReference>
<dbReference type="InterPro" id="IPR042089">
    <property type="entry name" value="Peptidase_M13_dom_2"/>
</dbReference>
<evidence type="ECO:0000313" key="14">
    <source>
        <dbReference type="RefSeq" id="XP_034243236.1"/>
    </source>
</evidence>
<keyword evidence="4" id="KW-0645">Protease</keyword>
<dbReference type="Gene3D" id="3.40.390.10">
    <property type="entry name" value="Collagenase (Catalytic Domain)"/>
    <property type="match status" value="1"/>
</dbReference>
<feature type="domain" description="Peptidase M13 C-terminal" evidence="11">
    <location>
        <begin position="635"/>
        <end position="828"/>
    </location>
</feature>
<dbReference type="InterPro" id="IPR008753">
    <property type="entry name" value="Peptidase_M13_N"/>
</dbReference>
<feature type="transmembrane region" description="Helical" evidence="10">
    <location>
        <begin position="127"/>
        <end position="151"/>
    </location>
</feature>
<dbReference type="CDD" id="cd08662">
    <property type="entry name" value="M13"/>
    <property type="match status" value="1"/>
</dbReference>
<keyword evidence="10" id="KW-1133">Transmembrane helix</keyword>
<reference evidence="14" key="1">
    <citation type="submission" date="2025-08" db="UniProtKB">
        <authorList>
            <consortium name="RefSeq"/>
        </authorList>
    </citation>
    <scope>IDENTIFICATION</scope>
    <source>
        <tissue evidence="14">Total insect</tissue>
    </source>
</reference>
<evidence type="ECO:0000259" key="11">
    <source>
        <dbReference type="Pfam" id="PF01431"/>
    </source>
</evidence>
<dbReference type="Gene3D" id="1.10.1380.10">
    <property type="entry name" value="Neutral endopeptidase , domain2"/>
    <property type="match status" value="1"/>
</dbReference>
<protein>
    <submittedName>
        <fullName evidence="14">Endothelin-converting enzyme 1-like</fullName>
    </submittedName>
</protein>
<dbReference type="OrthoDB" id="7867452at2759"/>
<dbReference type="RefSeq" id="XP_034243236.1">
    <property type="nucleotide sequence ID" value="XM_034387345.1"/>
</dbReference>
<evidence type="ECO:0000256" key="4">
    <source>
        <dbReference type="ARBA" id="ARBA00022670"/>
    </source>
</evidence>
<dbReference type="AlphaFoldDB" id="A0A6P8Z0V3"/>
<dbReference type="GO" id="GO:0046872">
    <property type="term" value="F:metal ion binding"/>
    <property type="evidence" value="ECO:0007669"/>
    <property type="project" value="UniProtKB-KW"/>
</dbReference>
<keyword evidence="10" id="KW-0812">Transmembrane</keyword>
<evidence type="ECO:0000256" key="3">
    <source>
        <dbReference type="ARBA" id="ARBA00007357"/>
    </source>
</evidence>
<dbReference type="GO" id="GO:0004222">
    <property type="term" value="F:metalloendopeptidase activity"/>
    <property type="evidence" value="ECO:0007669"/>
    <property type="project" value="InterPro"/>
</dbReference>
<sequence>MANEKKKKKANGDTTALNMEPPGKVGKAGTADSNANAERQPLTANNHSSSADAERADADPLPASDPHKEKLLAAEEGDVAATVVNGANGGPKKPGLAKSGTIDRLQMRRRELEEHLRTRTGLSRQGLLWAMAAVMLLLLLAVITLSLAVAWPRIPHRLQYPACTSTPCLMSSAQMLPRMNPTMDRCTDFWNFSCGGWLDSTPLPASAGRWDEQEQQRAQGRDKARRLISVLNHPTNFKSVPWKLKYFYESCMALDNVEADRERPLMKIISELGGWHVRREFSLLSWDYKRVLTLLHSKYGVEPFFGISVVTDVRRPNQSIIKVGPSALGLPDRSYYYRPVNSPVVLAYKRYLKDVAQLLGAINTDASSFSEEMFYFERRIAEILSENSTLKTDPIASYHRLTLAELKVSAPSIPLHDILLAKFPHGNIDDSMALLVPSKMYLSEISSIISTTDRGALNNYLMWRLASAYMPYLSEHFRDILSLHQKEMAGIKESFDRWEMCTATLQKFMGFALTSLSQRASNNSDNVKTVITEIFEEIRATIQKNIEESWSPNELRTHVVDKLTTLSLQVGLPEPFSADRYLEDLYMHLNVQKNDFFQNILYGITYLQEEQERRLNNPSEEHRWIDAVTGFHVEYIPTANKIVVPPSVLNAPFFDPAYPLPVLFGRIGVHLARAIVSATLPWNNLYAANGSLLGPLDPAVNQSHLMTHQATTCLSKFVISKKLAELPWTANRTALDTIQWVASVQQAYEAFVRVEESLQHTHQPAMESMEPKELFFLNFAQSLCAKRSPEQADLDEVTSPSLSNESVLQVVISQLKAFSEVYHCHGDSSPSYGYESCPRVF</sequence>
<evidence type="ECO:0000256" key="1">
    <source>
        <dbReference type="ARBA" id="ARBA00001947"/>
    </source>
</evidence>
<evidence type="ECO:0000259" key="12">
    <source>
        <dbReference type="Pfam" id="PF05649"/>
    </source>
</evidence>
<accession>A0A6P8Z0V3</accession>
<feature type="region of interest" description="Disordered" evidence="9">
    <location>
        <begin position="1"/>
        <end position="65"/>
    </location>
</feature>
<dbReference type="GeneID" id="117646426"/>
<dbReference type="KEGG" id="tpal:117646426"/>
<evidence type="ECO:0000256" key="7">
    <source>
        <dbReference type="ARBA" id="ARBA00022833"/>
    </source>
</evidence>
<keyword evidence="5" id="KW-0479">Metal-binding</keyword>
<keyword evidence="8" id="KW-0482">Metalloprotease</keyword>
<feature type="compositionally biased region" description="Polar residues" evidence="9">
    <location>
        <begin position="31"/>
        <end position="47"/>
    </location>
</feature>
<dbReference type="PANTHER" id="PTHR11733">
    <property type="entry name" value="ZINC METALLOPROTEASE FAMILY M13 NEPRILYSIN-RELATED"/>
    <property type="match status" value="1"/>
</dbReference>
<dbReference type="Pfam" id="PF05649">
    <property type="entry name" value="Peptidase_M13_N"/>
    <property type="match status" value="1"/>
</dbReference>
<dbReference type="PANTHER" id="PTHR11733:SF228">
    <property type="entry name" value="PROTEIN GONE EARLY"/>
    <property type="match status" value="1"/>
</dbReference>
<keyword evidence="7" id="KW-0862">Zinc</keyword>
<dbReference type="GO" id="GO:0005886">
    <property type="term" value="C:plasma membrane"/>
    <property type="evidence" value="ECO:0007669"/>
    <property type="project" value="UniProtKB-SubCell"/>
</dbReference>
<dbReference type="FunCoup" id="A0A6P8Z0V3">
    <property type="interactions" value="72"/>
</dbReference>
<gene>
    <name evidence="14" type="primary">LOC117646426</name>
</gene>
<organism evidence="14">
    <name type="scientific">Thrips palmi</name>
    <name type="common">Melon thrips</name>
    <dbReference type="NCBI Taxonomy" id="161013"/>
    <lineage>
        <taxon>Eukaryota</taxon>
        <taxon>Metazoa</taxon>
        <taxon>Ecdysozoa</taxon>
        <taxon>Arthropoda</taxon>
        <taxon>Hexapoda</taxon>
        <taxon>Insecta</taxon>
        <taxon>Pterygota</taxon>
        <taxon>Neoptera</taxon>
        <taxon>Paraneoptera</taxon>
        <taxon>Thysanoptera</taxon>
        <taxon>Terebrantia</taxon>
        <taxon>Thripoidea</taxon>
        <taxon>Thripidae</taxon>
        <taxon>Thrips</taxon>
    </lineage>
</organism>
<dbReference type="InParanoid" id="A0A6P8Z0V3"/>
<dbReference type="PROSITE" id="PS51885">
    <property type="entry name" value="NEPRILYSIN"/>
    <property type="match status" value="1"/>
</dbReference>
<evidence type="ECO:0000256" key="5">
    <source>
        <dbReference type="ARBA" id="ARBA00022723"/>
    </source>
</evidence>
<proteinExistence type="inferred from homology"/>